<evidence type="ECO:0000256" key="8">
    <source>
        <dbReference type="ARBA" id="ARBA00023010"/>
    </source>
</evidence>
<dbReference type="EMBL" id="CP091511">
    <property type="protein sequence ID" value="UOO89908.1"/>
    <property type="molecule type" value="Genomic_DNA"/>
</dbReference>
<keyword evidence="12" id="KW-1185">Reference proteome</keyword>
<accession>A0ABY4E3L5</accession>
<keyword evidence="6 10" id="KW-0653">Protein transport</keyword>
<dbReference type="NCBIfam" id="NF002813">
    <property type="entry name" value="PRK02958.1"/>
    <property type="match status" value="1"/>
</dbReference>
<evidence type="ECO:0000313" key="11">
    <source>
        <dbReference type="EMBL" id="UOO89908.1"/>
    </source>
</evidence>
<comment type="function">
    <text evidence="10">Part of the twin-arginine translocation (Tat) system that transports large folded proteins containing a characteristic twin-arginine motif in their signal peptide across membranes. TatA could form the protein-conducting channel of the Tat system.</text>
</comment>
<sequence length="68" mass="7497">MGGLSIWHWIIVLVVVVLIFGTKKLRNAGRDIGGAVHDFKKGMNEGNAEIEAAKKAKDDVIEHEKKDV</sequence>
<organism evidence="11 12">
    <name type="scientific">Vitreoscilla massiliensis</name>
    <dbReference type="NCBI Taxonomy" id="1689272"/>
    <lineage>
        <taxon>Bacteria</taxon>
        <taxon>Pseudomonadati</taxon>
        <taxon>Pseudomonadota</taxon>
        <taxon>Betaproteobacteria</taxon>
        <taxon>Neisseriales</taxon>
        <taxon>Neisseriaceae</taxon>
        <taxon>Vitreoscilla</taxon>
    </lineage>
</organism>
<dbReference type="Pfam" id="PF02416">
    <property type="entry name" value="TatA_B_E"/>
    <property type="match status" value="1"/>
</dbReference>
<dbReference type="InterPro" id="IPR006312">
    <property type="entry name" value="TatA/E"/>
</dbReference>
<dbReference type="PANTHER" id="PTHR42982:SF1">
    <property type="entry name" value="SEC-INDEPENDENT PROTEIN TRANSLOCASE PROTEIN TATA"/>
    <property type="match status" value="1"/>
</dbReference>
<keyword evidence="3 10" id="KW-1003">Cell membrane</keyword>
<comment type="similarity">
    <text evidence="10">Belongs to the TatA/E family.</text>
</comment>
<evidence type="ECO:0000313" key="12">
    <source>
        <dbReference type="Proteomes" id="UP000832011"/>
    </source>
</evidence>
<evidence type="ECO:0000256" key="5">
    <source>
        <dbReference type="ARBA" id="ARBA00022692"/>
    </source>
</evidence>
<keyword evidence="7 10" id="KW-1133">Transmembrane helix</keyword>
<name>A0ABY4E3L5_9NEIS</name>
<evidence type="ECO:0000256" key="1">
    <source>
        <dbReference type="ARBA" id="ARBA00004162"/>
    </source>
</evidence>
<evidence type="ECO:0000256" key="9">
    <source>
        <dbReference type="ARBA" id="ARBA00023136"/>
    </source>
</evidence>
<keyword evidence="4" id="KW-0997">Cell inner membrane</keyword>
<keyword evidence="9 10" id="KW-0472">Membrane</keyword>
<proteinExistence type="inferred from homology"/>
<evidence type="ECO:0000256" key="2">
    <source>
        <dbReference type="ARBA" id="ARBA00022448"/>
    </source>
</evidence>
<evidence type="ECO:0000256" key="6">
    <source>
        <dbReference type="ARBA" id="ARBA00022927"/>
    </source>
</evidence>
<dbReference type="Gene3D" id="1.20.5.3310">
    <property type="match status" value="1"/>
</dbReference>
<dbReference type="HAMAP" id="MF_00236">
    <property type="entry name" value="TatA_E"/>
    <property type="match status" value="1"/>
</dbReference>
<gene>
    <name evidence="10 11" type="primary">tatA</name>
    <name evidence="11" type="ORF">LVJ82_02665</name>
</gene>
<dbReference type="PANTHER" id="PTHR42982">
    <property type="entry name" value="SEC-INDEPENDENT PROTEIN TRANSLOCASE PROTEIN TATA"/>
    <property type="match status" value="1"/>
</dbReference>
<evidence type="ECO:0000256" key="10">
    <source>
        <dbReference type="HAMAP-Rule" id="MF_00236"/>
    </source>
</evidence>
<feature type="transmembrane region" description="Helical" evidence="10">
    <location>
        <begin position="6"/>
        <end position="22"/>
    </location>
</feature>
<dbReference type="NCBIfam" id="TIGR01411">
    <property type="entry name" value="tatAE"/>
    <property type="match status" value="1"/>
</dbReference>
<keyword evidence="8 10" id="KW-0811">Translocation</keyword>
<evidence type="ECO:0000256" key="4">
    <source>
        <dbReference type="ARBA" id="ARBA00022519"/>
    </source>
</evidence>
<keyword evidence="5 10" id="KW-0812">Transmembrane</keyword>
<dbReference type="InterPro" id="IPR003369">
    <property type="entry name" value="TatA/B/E"/>
</dbReference>
<dbReference type="RefSeq" id="WP_058356184.1">
    <property type="nucleotide sequence ID" value="NZ_CABKVG010000008.1"/>
</dbReference>
<keyword evidence="2 10" id="KW-0813">Transport</keyword>
<evidence type="ECO:0000256" key="3">
    <source>
        <dbReference type="ARBA" id="ARBA00022475"/>
    </source>
</evidence>
<reference evidence="11 12" key="1">
    <citation type="journal article" date="2022" name="Res Sq">
        <title>Evolution of multicellular longitudinally dividing oral cavity symbionts (Neisseriaceae).</title>
        <authorList>
            <person name="Nyongesa S."/>
            <person name="Weber P."/>
            <person name="Bernet E."/>
            <person name="Pullido F."/>
            <person name="Nieckarz M."/>
            <person name="Delaby M."/>
            <person name="Nieves C."/>
            <person name="Viehboeck T."/>
            <person name="Krause N."/>
            <person name="Rivera-Millot A."/>
            <person name="Nakamura A."/>
            <person name="Vischer N."/>
            <person name="VanNieuwenhze M."/>
            <person name="Brun Y."/>
            <person name="Cava F."/>
            <person name="Bulgheresi S."/>
            <person name="Veyrier F."/>
        </authorList>
    </citation>
    <scope>NUCLEOTIDE SEQUENCE [LARGE SCALE GENOMIC DNA]</scope>
    <source>
        <strain evidence="11 12">SN4</strain>
    </source>
</reference>
<evidence type="ECO:0000256" key="7">
    <source>
        <dbReference type="ARBA" id="ARBA00022989"/>
    </source>
</evidence>
<dbReference type="Proteomes" id="UP000832011">
    <property type="component" value="Chromosome"/>
</dbReference>
<comment type="subcellular location">
    <subcellularLocation>
        <location evidence="1 10">Cell membrane</location>
        <topology evidence="1 10">Single-pass membrane protein</topology>
    </subcellularLocation>
</comment>
<comment type="subunit">
    <text evidence="10">The Tat system comprises two distinct complexes: a TatABC complex, containing multiple copies of TatA, TatB and TatC subunits, and a separate TatA complex, containing only TatA subunits. Substrates initially bind to the TatABC complex, which probably triggers association of the separate TatA complex to form the active translocon.</text>
</comment>
<protein>
    <recommendedName>
        <fullName evidence="10">Sec-independent protein translocase protein TatA</fullName>
    </recommendedName>
</protein>